<dbReference type="PANTHER" id="PTHR45626:SF12">
    <property type="entry name" value="DNA REPAIR PROTEIN RAD16"/>
    <property type="match status" value="1"/>
</dbReference>
<dbReference type="GO" id="GO:0005634">
    <property type="term" value="C:nucleus"/>
    <property type="evidence" value="ECO:0007669"/>
    <property type="project" value="UniProtKB-SubCell"/>
</dbReference>
<comment type="caution">
    <text evidence="15">The sequence shown here is derived from an EMBL/GenBank/DDBJ whole genome shotgun (WGS) entry which is preliminary data.</text>
</comment>
<evidence type="ECO:0000313" key="16">
    <source>
        <dbReference type="Proteomes" id="UP000664203"/>
    </source>
</evidence>
<dbReference type="PROSITE" id="PS51194">
    <property type="entry name" value="HELICASE_CTER"/>
    <property type="match status" value="1"/>
</dbReference>
<dbReference type="InterPro" id="IPR017907">
    <property type="entry name" value="Znf_RING_CS"/>
</dbReference>
<dbReference type="PROSITE" id="PS51192">
    <property type="entry name" value="HELICASE_ATP_BIND_1"/>
    <property type="match status" value="1"/>
</dbReference>
<dbReference type="InterPro" id="IPR038718">
    <property type="entry name" value="SNF2-like_sf"/>
</dbReference>
<dbReference type="PROSITE" id="PS50089">
    <property type="entry name" value="ZF_RING_2"/>
    <property type="match status" value="1"/>
</dbReference>
<dbReference type="InterPro" id="IPR013083">
    <property type="entry name" value="Znf_RING/FYVE/PHD"/>
</dbReference>
<dbReference type="Pfam" id="PF00097">
    <property type="entry name" value="zf-C3HC4"/>
    <property type="match status" value="1"/>
</dbReference>
<dbReference type="CDD" id="cd18793">
    <property type="entry name" value="SF2_C_SNF"/>
    <property type="match status" value="1"/>
</dbReference>
<name>A0A8H3I4L2_9LECA</name>
<keyword evidence="7" id="KW-0347">Helicase</keyword>
<dbReference type="InterPro" id="IPR050628">
    <property type="entry name" value="SNF2_RAD54_helicase_TF"/>
</dbReference>
<dbReference type="InterPro" id="IPR018957">
    <property type="entry name" value="Znf_C3HC4_RING-type"/>
</dbReference>
<evidence type="ECO:0000256" key="11">
    <source>
        <dbReference type="SAM" id="MobiDB-lite"/>
    </source>
</evidence>
<dbReference type="Gene3D" id="3.40.50.300">
    <property type="entry name" value="P-loop containing nucleotide triphosphate hydrolases"/>
    <property type="match status" value="1"/>
</dbReference>
<accession>A0A8H3I4L2</accession>
<dbReference type="GO" id="GO:0004386">
    <property type="term" value="F:helicase activity"/>
    <property type="evidence" value="ECO:0007669"/>
    <property type="project" value="UniProtKB-KW"/>
</dbReference>
<dbReference type="GO" id="GO:0016787">
    <property type="term" value="F:hydrolase activity"/>
    <property type="evidence" value="ECO:0007669"/>
    <property type="project" value="UniProtKB-KW"/>
</dbReference>
<dbReference type="PROSITE" id="PS00518">
    <property type="entry name" value="ZF_RING_1"/>
    <property type="match status" value="1"/>
</dbReference>
<evidence type="ECO:0000256" key="1">
    <source>
        <dbReference type="ARBA" id="ARBA00004123"/>
    </source>
</evidence>
<dbReference type="GO" id="GO:0008270">
    <property type="term" value="F:zinc ion binding"/>
    <property type="evidence" value="ECO:0007669"/>
    <property type="project" value="UniProtKB-KW"/>
</dbReference>
<evidence type="ECO:0000256" key="4">
    <source>
        <dbReference type="ARBA" id="ARBA00022741"/>
    </source>
</evidence>
<dbReference type="SMART" id="SM00487">
    <property type="entry name" value="DEXDc"/>
    <property type="match status" value="1"/>
</dbReference>
<keyword evidence="5 10" id="KW-0863">Zinc-finger</keyword>
<keyword evidence="16" id="KW-1185">Reference proteome</keyword>
<evidence type="ECO:0000259" key="14">
    <source>
        <dbReference type="PROSITE" id="PS51194"/>
    </source>
</evidence>
<dbReference type="SMART" id="SM00490">
    <property type="entry name" value="HELICc"/>
    <property type="match status" value="1"/>
</dbReference>
<feature type="compositionally biased region" description="Low complexity" evidence="11">
    <location>
        <begin position="204"/>
        <end position="217"/>
    </location>
</feature>
<keyword evidence="6" id="KW-0378">Hydrolase</keyword>
<feature type="region of interest" description="Disordered" evidence="11">
    <location>
        <begin position="1"/>
        <end position="72"/>
    </location>
</feature>
<evidence type="ECO:0000259" key="12">
    <source>
        <dbReference type="PROSITE" id="PS50089"/>
    </source>
</evidence>
<proteinExistence type="inferred from homology"/>
<dbReference type="InterPro" id="IPR049730">
    <property type="entry name" value="SNF2/RAD54-like_C"/>
</dbReference>
<keyword evidence="8" id="KW-0862">Zinc</keyword>
<dbReference type="GO" id="GO:0005524">
    <property type="term" value="F:ATP binding"/>
    <property type="evidence" value="ECO:0007669"/>
    <property type="project" value="UniProtKB-KW"/>
</dbReference>
<dbReference type="Proteomes" id="UP000664203">
    <property type="component" value="Unassembled WGS sequence"/>
</dbReference>
<dbReference type="InterPro" id="IPR001841">
    <property type="entry name" value="Znf_RING"/>
</dbReference>
<dbReference type="Pfam" id="PF00176">
    <property type="entry name" value="SNF2-rel_dom"/>
    <property type="match status" value="2"/>
</dbReference>
<dbReference type="SUPFAM" id="SSF57850">
    <property type="entry name" value="RING/U-box"/>
    <property type="match status" value="1"/>
</dbReference>
<dbReference type="InterPro" id="IPR027417">
    <property type="entry name" value="P-loop_NTPase"/>
</dbReference>
<dbReference type="Pfam" id="PF00271">
    <property type="entry name" value="Helicase_C"/>
    <property type="match status" value="1"/>
</dbReference>
<dbReference type="Gene3D" id="3.40.50.10810">
    <property type="entry name" value="Tandem AAA-ATPase domain"/>
    <property type="match status" value="1"/>
</dbReference>
<dbReference type="InterPro" id="IPR014001">
    <property type="entry name" value="Helicase_ATP-bd"/>
</dbReference>
<reference evidence="15" key="1">
    <citation type="submission" date="2021-03" db="EMBL/GenBank/DDBJ databases">
        <authorList>
            <person name="Tagirdzhanova G."/>
        </authorList>
    </citation>
    <scope>NUCLEOTIDE SEQUENCE</scope>
</reference>
<evidence type="ECO:0000256" key="10">
    <source>
        <dbReference type="PROSITE-ProRule" id="PRU00175"/>
    </source>
</evidence>
<feature type="compositionally biased region" description="Polar residues" evidence="11">
    <location>
        <begin position="92"/>
        <end position="107"/>
    </location>
</feature>
<dbReference type="SUPFAM" id="SSF52540">
    <property type="entry name" value="P-loop containing nucleoside triphosphate hydrolases"/>
    <property type="match status" value="2"/>
</dbReference>
<organism evidence="15 16">
    <name type="scientific">Alectoria fallacina</name>
    <dbReference type="NCBI Taxonomy" id="1903189"/>
    <lineage>
        <taxon>Eukaryota</taxon>
        <taxon>Fungi</taxon>
        <taxon>Dikarya</taxon>
        <taxon>Ascomycota</taxon>
        <taxon>Pezizomycotina</taxon>
        <taxon>Lecanoromycetes</taxon>
        <taxon>OSLEUM clade</taxon>
        <taxon>Lecanoromycetidae</taxon>
        <taxon>Lecanorales</taxon>
        <taxon>Lecanorineae</taxon>
        <taxon>Parmeliaceae</taxon>
        <taxon>Alectoria</taxon>
    </lineage>
</organism>
<dbReference type="PROSITE" id="PS00690">
    <property type="entry name" value="DEAH_ATP_HELICASE"/>
    <property type="match status" value="1"/>
</dbReference>
<dbReference type="OrthoDB" id="448448at2759"/>
<feature type="compositionally biased region" description="Low complexity" evidence="11">
    <location>
        <begin position="1"/>
        <end position="15"/>
    </location>
</feature>
<evidence type="ECO:0000256" key="7">
    <source>
        <dbReference type="ARBA" id="ARBA00022806"/>
    </source>
</evidence>
<feature type="domain" description="RING-type" evidence="12">
    <location>
        <begin position="778"/>
        <end position="820"/>
    </location>
</feature>
<keyword evidence="3" id="KW-0479">Metal-binding</keyword>
<feature type="region of interest" description="Disordered" evidence="11">
    <location>
        <begin position="84"/>
        <end position="142"/>
    </location>
</feature>
<evidence type="ECO:0000256" key="2">
    <source>
        <dbReference type="ARBA" id="ARBA00007025"/>
    </source>
</evidence>
<dbReference type="AlphaFoldDB" id="A0A8H3I4L2"/>
<keyword evidence="9" id="KW-0067">ATP-binding</keyword>
<gene>
    <name evidence="15" type="primary">RAD16</name>
    <name evidence="15" type="ORF">ALECFALPRED_009731</name>
</gene>
<dbReference type="Gene3D" id="3.30.40.10">
    <property type="entry name" value="Zinc/RING finger domain, C3HC4 (zinc finger)"/>
    <property type="match status" value="1"/>
</dbReference>
<dbReference type="GO" id="GO:0008094">
    <property type="term" value="F:ATP-dependent activity, acting on DNA"/>
    <property type="evidence" value="ECO:0007669"/>
    <property type="project" value="TreeGrafter"/>
</dbReference>
<sequence length="1029" mass="116940">MARKVAAARAFASKPPSLPVNTESPSPRRKAGRPSYQSKLRVSKATDFGDMGLDEEPSSAKEKTTQLPQQSLRKVVIPVKGRSSIASSLSSVRDQSSEYDTPGTSVVVTPAESLVKEERPSKPPSRISSSIPSCQHEKPFKGKRKRLEVDELMEADACLARKLQEQEYGEDQELAHRPRRSRLGLIEDSEDESLLSDFSHEHSPNPNNFPELNLLSSGRRNKRGHKALLSQAAPAGVEGDRSQEEFLDEDEVSEIPMPRNKRVKTNHRTSLPSRAARDSANKSIKDKISRKILDSEDSDMSDHSDDLSLFGSNIGSDASEDSEDADEEADGVVRAMNRTAVTANNSLSASTAAPATGRRGRRGATNPARGRRSWQRRVEDRAIRERQKLEKAHPEIITMWTDLESVPMIKPMQAMQPDTITRRLKSFQLEGLDWMTKQEKSQWKGGLLGDEMGMGKTIQAVSLIMSDYPAKDPTLVVVPPVALMQWQNEINEYTDGKLRVLIYHNSNPKVKDLKVKDLRSFDVIMISYSGLESVYRKESKGWKRDDGLIKENSKIHAINYHRLILDEAHNIKTRTTGVAKACFALKADHKWCLSGTPVQNRIGEFFSLLRFLQITPFACYFCKKCKCAELHWTQDEAKKCTTCNHTGFDHVSIFNQELLNPITQGEDHELRRAALGKLRLVTDRIMLRRMKRDHTASMELPPKEVIIHNEFFGEIERDFSSSIMSNTTRQFDTYVSRGVMLNNYANIFGLIMQMRQVANHPDLILKKHAQSGQNVLVCSICDETAEEPIRSRCHHEFCRKCAKDYSRSFEDETPDCPRCHIPLTIDWDQPDIEQDEDNVKKSSIINRIKMEDWTSSTKIEMLVYDLYKLRSRKQTHKSIVFSQFTSMLQLVEWRLRRAGFNTVMLDGSMSPAQRQKSIEYFMNNTEVEVFLVSLKAGGVALNLTEASRVFIIDPWWNPAAEWQSADRCHRIGQKRPCVITRLCIEDSVESRMVMLQEKKANMINGTINNDQVAMEKLTPEDMQFLFRGS</sequence>
<protein>
    <submittedName>
        <fullName evidence="15">DNA repair protein rad16</fullName>
    </submittedName>
</protein>
<feature type="compositionally biased region" description="Low complexity" evidence="11">
    <location>
        <begin position="124"/>
        <end position="133"/>
    </location>
</feature>
<evidence type="ECO:0000259" key="13">
    <source>
        <dbReference type="PROSITE" id="PS51192"/>
    </source>
</evidence>
<feature type="compositionally biased region" description="Low complexity" evidence="11">
    <location>
        <begin position="343"/>
        <end position="368"/>
    </location>
</feature>
<keyword evidence="4" id="KW-0547">Nucleotide-binding</keyword>
<evidence type="ECO:0000256" key="9">
    <source>
        <dbReference type="ARBA" id="ARBA00022840"/>
    </source>
</evidence>
<dbReference type="InterPro" id="IPR002464">
    <property type="entry name" value="DNA/RNA_helicase_DEAH_CS"/>
</dbReference>
<dbReference type="EMBL" id="CAJPDR010000075">
    <property type="protein sequence ID" value="CAF9914797.1"/>
    <property type="molecule type" value="Genomic_DNA"/>
</dbReference>
<comment type="similarity">
    <text evidence="2">Belongs to the SNF2/RAD54 helicase family.</text>
</comment>
<dbReference type="InterPro" id="IPR000330">
    <property type="entry name" value="SNF2_N"/>
</dbReference>
<dbReference type="InterPro" id="IPR001650">
    <property type="entry name" value="Helicase_C-like"/>
</dbReference>
<evidence type="ECO:0000256" key="8">
    <source>
        <dbReference type="ARBA" id="ARBA00022833"/>
    </source>
</evidence>
<dbReference type="GO" id="GO:0006289">
    <property type="term" value="P:nucleotide-excision repair"/>
    <property type="evidence" value="ECO:0007669"/>
    <property type="project" value="TreeGrafter"/>
</dbReference>
<feature type="domain" description="Helicase C-terminal" evidence="14">
    <location>
        <begin position="861"/>
        <end position="1018"/>
    </location>
</feature>
<evidence type="ECO:0000313" key="15">
    <source>
        <dbReference type="EMBL" id="CAF9914797.1"/>
    </source>
</evidence>
<dbReference type="CDD" id="cd18008">
    <property type="entry name" value="DEXDc_SHPRH-like"/>
    <property type="match status" value="1"/>
</dbReference>
<evidence type="ECO:0000256" key="3">
    <source>
        <dbReference type="ARBA" id="ARBA00022723"/>
    </source>
</evidence>
<feature type="region of interest" description="Disordered" evidence="11">
    <location>
        <begin position="343"/>
        <end position="377"/>
    </location>
</feature>
<feature type="domain" description="Helicase ATP-binding" evidence="13">
    <location>
        <begin position="437"/>
        <end position="615"/>
    </location>
</feature>
<evidence type="ECO:0000256" key="5">
    <source>
        <dbReference type="ARBA" id="ARBA00022771"/>
    </source>
</evidence>
<dbReference type="SMART" id="SM00184">
    <property type="entry name" value="RING"/>
    <property type="match status" value="1"/>
</dbReference>
<evidence type="ECO:0000256" key="6">
    <source>
        <dbReference type="ARBA" id="ARBA00022801"/>
    </source>
</evidence>
<dbReference type="PANTHER" id="PTHR45626">
    <property type="entry name" value="TRANSCRIPTION TERMINATION FACTOR 2-RELATED"/>
    <property type="match status" value="1"/>
</dbReference>
<feature type="compositionally biased region" description="Acidic residues" evidence="11">
    <location>
        <begin position="318"/>
        <end position="330"/>
    </location>
</feature>
<comment type="subcellular location">
    <subcellularLocation>
        <location evidence="1">Nucleus</location>
    </subcellularLocation>
</comment>
<dbReference type="CDD" id="cd16567">
    <property type="entry name" value="RING-HC_RAD16-like"/>
    <property type="match status" value="1"/>
</dbReference>
<feature type="region of interest" description="Disordered" evidence="11">
    <location>
        <begin position="166"/>
        <end position="330"/>
    </location>
</feature>
<feature type="compositionally biased region" description="Basic and acidic residues" evidence="11">
    <location>
        <begin position="275"/>
        <end position="306"/>
    </location>
</feature>